<dbReference type="EMBL" id="BTGU01000002">
    <property type="protein sequence ID" value="GMN28308.1"/>
    <property type="molecule type" value="Genomic_DNA"/>
</dbReference>
<dbReference type="Proteomes" id="UP001187192">
    <property type="component" value="Unassembled WGS sequence"/>
</dbReference>
<sequence length="299" mass="33873">MQNMAKWSATQGNGCKWVAKYLIQQSQTPAMGQWHGLGLTSTSNSKAKHKKCQTGIATKGNDSKWTSDYLKHQFQQMGRPVHQTPKPNTKMAKWIATKGNGSKWAPDYLKHQFKVTNKAKRTTELGNGSKWAPDYLKQVQNRSGANRRSSSTNKLNIVQFLFKIQTPTTNMRMQPKHLGIRGRFYTRVTELEPSDEYPVSNVGLGQELKGRRADFRVWKYWVIRPTFGLRLPKLPRRHICLTGVGEGNTTRFKGSDERGTPATYQSSCYAADARWDGGTANRHTDTSTWAPEARKGNRP</sequence>
<comment type="caution">
    <text evidence="2">The sequence shown here is derived from an EMBL/GenBank/DDBJ whole genome shotgun (WGS) entry which is preliminary data.</text>
</comment>
<gene>
    <name evidence="2" type="ORF">TIFTF001_002008</name>
</gene>
<proteinExistence type="predicted"/>
<protein>
    <submittedName>
        <fullName evidence="2">Uncharacterized protein</fullName>
    </submittedName>
</protein>
<evidence type="ECO:0000313" key="3">
    <source>
        <dbReference type="Proteomes" id="UP001187192"/>
    </source>
</evidence>
<reference evidence="2" key="1">
    <citation type="submission" date="2023-07" db="EMBL/GenBank/DDBJ databases">
        <title>draft genome sequence of fig (Ficus carica).</title>
        <authorList>
            <person name="Takahashi T."/>
            <person name="Nishimura K."/>
        </authorList>
    </citation>
    <scope>NUCLEOTIDE SEQUENCE</scope>
</reference>
<evidence type="ECO:0000256" key="1">
    <source>
        <dbReference type="SAM" id="MobiDB-lite"/>
    </source>
</evidence>
<organism evidence="2 3">
    <name type="scientific">Ficus carica</name>
    <name type="common">Common fig</name>
    <dbReference type="NCBI Taxonomy" id="3494"/>
    <lineage>
        <taxon>Eukaryota</taxon>
        <taxon>Viridiplantae</taxon>
        <taxon>Streptophyta</taxon>
        <taxon>Embryophyta</taxon>
        <taxon>Tracheophyta</taxon>
        <taxon>Spermatophyta</taxon>
        <taxon>Magnoliopsida</taxon>
        <taxon>eudicotyledons</taxon>
        <taxon>Gunneridae</taxon>
        <taxon>Pentapetalae</taxon>
        <taxon>rosids</taxon>
        <taxon>fabids</taxon>
        <taxon>Rosales</taxon>
        <taxon>Moraceae</taxon>
        <taxon>Ficeae</taxon>
        <taxon>Ficus</taxon>
    </lineage>
</organism>
<accession>A0AA87Z2M4</accession>
<feature type="region of interest" description="Disordered" evidence="1">
    <location>
        <begin position="275"/>
        <end position="299"/>
    </location>
</feature>
<dbReference type="AlphaFoldDB" id="A0AA87Z2M4"/>
<name>A0AA87Z2M4_FICCA</name>
<keyword evidence="3" id="KW-1185">Reference proteome</keyword>
<evidence type="ECO:0000313" key="2">
    <source>
        <dbReference type="EMBL" id="GMN28308.1"/>
    </source>
</evidence>